<name>A0ABW0ZBT0_9ACTN</name>
<evidence type="ECO:0000256" key="4">
    <source>
        <dbReference type="ARBA" id="ARBA00022679"/>
    </source>
</evidence>
<protein>
    <recommendedName>
        <fullName evidence="12">Purine nucleoside phosphorylase</fullName>
    </recommendedName>
</protein>
<gene>
    <name evidence="13" type="primary">pgeF</name>
    <name evidence="13" type="ORF">ACFPQB_05905</name>
</gene>
<organism evidence="13 14">
    <name type="scientific">Nocardioides vastitatis</name>
    <dbReference type="NCBI Taxonomy" id="2568655"/>
    <lineage>
        <taxon>Bacteria</taxon>
        <taxon>Bacillati</taxon>
        <taxon>Actinomycetota</taxon>
        <taxon>Actinomycetes</taxon>
        <taxon>Propionibacteriales</taxon>
        <taxon>Nocardioidaceae</taxon>
        <taxon>Nocardioides</taxon>
    </lineage>
</organism>
<evidence type="ECO:0000313" key="13">
    <source>
        <dbReference type="EMBL" id="MFC5728444.1"/>
    </source>
</evidence>
<dbReference type="NCBIfam" id="TIGR00726">
    <property type="entry name" value="peptidoglycan editing factor PgeF"/>
    <property type="match status" value="1"/>
</dbReference>
<reference evidence="14" key="1">
    <citation type="journal article" date="2019" name="Int. J. Syst. Evol. Microbiol.">
        <title>The Global Catalogue of Microorganisms (GCM) 10K type strain sequencing project: providing services to taxonomists for standard genome sequencing and annotation.</title>
        <authorList>
            <consortium name="The Broad Institute Genomics Platform"/>
            <consortium name="The Broad Institute Genome Sequencing Center for Infectious Disease"/>
            <person name="Wu L."/>
            <person name="Ma J."/>
        </authorList>
    </citation>
    <scope>NUCLEOTIDE SEQUENCE [LARGE SCALE GENOMIC DNA]</scope>
    <source>
        <strain evidence="14">YIM 94188</strain>
    </source>
</reference>
<evidence type="ECO:0000256" key="12">
    <source>
        <dbReference type="RuleBase" id="RU361274"/>
    </source>
</evidence>
<dbReference type="PANTHER" id="PTHR30616">
    <property type="entry name" value="UNCHARACTERIZED PROTEIN YFIH"/>
    <property type="match status" value="1"/>
</dbReference>
<dbReference type="InterPro" id="IPR011324">
    <property type="entry name" value="Cytotoxic_necrot_fac-like_cat"/>
</dbReference>
<sequence length="243" mass="25254">MYSFRTSDGPVDLAFTDRVGGVSAAPYDSLNLALASGDDPAAVAHNLAAVRADFASTDHLVDLEQVHGGDVHVVTGTPPAVDSGRPAADAVVTDLPGITLMVRVADCVPLLLADPMTGVIGAAHCGRPGLIAEVVPHAIEAMRDLGARDLVAWIGPHVCGACYEVPAAMQEQVAALLPQARATTSWGTPSLDIGAGVRAQLESAQVRVVDAGRCTRESRDLYSYRRDGAAAGRMAGLIRRADR</sequence>
<proteinExistence type="inferred from homology"/>
<comment type="catalytic activity">
    <reaction evidence="10">
        <text>adenosine + phosphate = alpha-D-ribose 1-phosphate + adenine</text>
        <dbReference type="Rhea" id="RHEA:27642"/>
        <dbReference type="ChEBI" id="CHEBI:16335"/>
        <dbReference type="ChEBI" id="CHEBI:16708"/>
        <dbReference type="ChEBI" id="CHEBI:43474"/>
        <dbReference type="ChEBI" id="CHEBI:57720"/>
        <dbReference type="EC" id="2.4.2.1"/>
    </reaction>
    <physiologicalReaction direction="left-to-right" evidence="10">
        <dbReference type="Rhea" id="RHEA:27643"/>
    </physiologicalReaction>
</comment>
<evidence type="ECO:0000256" key="3">
    <source>
        <dbReference type="ARBA" id="ARBA00007353"/>
    </source>
</evidence>
<evidence type="ECO:0000313" key="14">
    <source>
        <dbReference type="Proteomes" id="UP001596072"/>
    </source>
</evidence>
<comment type="catalytic activity">
    <reaction evidence="9">
        <text>adenosine + H2O + H(+) = inosine + NH4(+)</text>
        <dbReference type="Rhea" id="RHEA:24408"/>
        <dbReference type="ChEBI" id="CHEBI:15377"/>
        <dbReference type="ChEBI" id="CHEBI:15378"/>
        <dbReference type="ChEBI" id="CHEBI:16335"/>
        <dbReference type="ChEBI" id="CHEBI:17596"/>
        <dbReference type="ChEBI" id="CHEBI:28938"/>
        <dbReference type="EC" id="3.5.4.4"/>
    </reaction>
    <physiologicalReaction direction="left-to-right" evidence="9">
        <dbReference type="Rhea" id="RHEA:24409"/>
    </physiologicalReaction>
</comment>
<dbReference type="RefSeq" id="WP_136435759.1">
    <property type="nucleotide sequence ID" value="NZ_JBHSNS010000001.1"/>
</dbReference>
<evidence type="ECO:0000256" key="10">
    <source>
        <dbReference type="ARBA" id="ARBA00048968"/>
    </source>
</evidence>
<keyword evidence="6" id="KW-0378">Hydrolase</keyword>
<accession>A0ABW0ZBT0</accession>
<dbReference type="Proteomes" id="UP001596072">
    <property type="component" value="Unassembled WGS sequence"/>
</dbReference>
<comment type="catalytic activity">
    <reaction evidence="1">
        <text>inosine + phosphate = alpha-D-ribose 1-phosphate + hypoxanthine</text>
        <dbReference type="Rhea" id="RHEA:27646"/>
        <dbReference type="ChEBI" id="CHEBI:17368"/>
        <dbReference type="ChEBI" id="CHEBI:17596"/>
        <dbReference type="ChEBI" id="CHEBI:43474"/>
        <dbReference type="ChEBI" id="CHEBI:57720"/>
        <dbReference type="EC" id="2.4.2.1"/>
    </reaction>
    <physiologicalReaction direction="left-to-right" evidence="1">
        <dbReference type="Rhea" id="RHEA:27647"/>
    </physiologicalReaction>
</comment>
<keyword evidence="14" id="KW-1185">Reference proteome</keyword>
<comment type="caution">
    <text evidence="13">The sequence shown here is derived from an EMBL/GenBank/DDBJ whole genome shotgun (WGS) entry which is preliminary data.</text>
</comment>
<comment type="catalytic activity">
    <reaction evidence="11">
        <text>S-methyl-5'-thioadenosine + phosphate = 5-(methylsulfanyl)-alpha-D-ribose 1-phosphate + adenine</text>
        <dbReference type="Rhea" id="RHEA:11852"/>
        <dbReference type="ChEBI" id="CHEBI:16708"/>
        <dbReference type="ChEBI" id="CHEBI:17509"/>
        <dbReference type="ChEBI" id="CHEBI:43474"/>
        <dbReference type="ChEBI" id="CHEBI:58533"/>
        <dbReference type="EC" id="2.4.2.28"/>
    </reaction>
    <physiologicalReaction direction="left-to-right" evidence="11">
        <dbReference type="Rhea" id="RHEA:11853"/>
    </physiologicalReaction>
</comment>
<evidence type="ECO:0000256" key="6">
    <source>
        <dbReference type="ARBA" id="ARBA00022801"/>
    </source>
</evidence>
<dbReference type="InterPro" id="IPR003730">
    <property type="entry name" value="Cu_polyphenol_OxRdtase"/>
</dbReference>
<keyword evidence="8" id="KW-0186">Copper</keyword>
<comment type="similarity">
    <text evidence="3 12">Belongs to the purine nucleoside phosphorylase YfiH/LACC1 family.</text>
</comment>
<dbReference type="Pfam" id="PF02578">
    <property type="entry name" value="Cu-oxidase_4"/>
    <property type="match status" value="1"/>
</dbReference>
<keyword evidence="5" id="KW-0479">Metal-binding</keyword>
<dbReference type="InterPro" id="IPR038371">
    <property type="entry name" value="Cu_polyphenol_OxRdtase_sf"/>
</dbReference>
<evidence type="ECO:0000256" key="8">
    <source>
        <dbReference type="ARBA" id="ARBA00023008"/>
    </source>
</evidence>
<evidence type="ECO:0000256" key="1">
    <source>
        <dbReference type="ARBA" id="ARBA00000553"/>
    </source>
</evidence>
<comment type="function">
    <text evidence="2">Purine nucleoside enzyme that catalyzes the phosphorolysis of adenosine and inosine nucleosides, yielding D-ribose 1-phosphate and the respective free bases, adenine and hypoxanthine. Also catalyzes the phosphorolysis of S-methyl-5'-thioadenosine into adenine and S-methyl-5-thio-alpha-D-ribose 1-phosphate. Also has adenosine deaminase activity.</text>
</comment>
<keyword evidence="7" id="KW-0862">Zinc</keyword>
<keyword evidence="4" id="KW-0808">Transferase</keyword>
<dbReference type="CDD" id="cd16833">
    <property type="entry name" value="YfiH"/>
    <property type="match status" value="1"/>
</dbReference>
<evidence type="ECO:0000256" key="9">
    <source>
        <dbReference type="ARBA" id="ARBA00047989"/>
    </source>
</evidence>
<dbReference type="SUPFAM" id="SSF64438">
    <property type="entry name" value="CNF1/YfiH-like putative cysteine hydrolases"/>
    <property type="match status" value="1"/>
</dbReference>
<evidence type="ECO:0000256" key="11">
    <source>
        <dbReference type="ARBA" id="ARBA00049893"/>
    </source>
</evidence>
<evidence type="ECO:0000256" key="5">
    <source>
        <dbReference type="ARBA" id="ARBA00022723"/>
    </source>
</evidence>
<dbReference type="PANTHER" id="PTHR30616:SF2">
    <property type="entry name" value="PURINE NUCLEOSIDE PHOSPHORYLASE LACC1"/>
    <property type="match status" value="1"/>
</dbReference>
<evidence type="ECO:0000256" key="2">
    <source>
        <dbReference type="ARBA" id="ARBA00003215"/>
    </source>
</evidence>
<dbReference type="EMBL" id="JBHSNS010000001">
    <property type="protein sequence ID" value="MFC5728444.1"/>
    <property type="molecule type" value="Genomic_DNA"/>
</dbReference>
<dbReference type="Gene3D" id="3.60.140.10">
    <property type="entry name" value="CNF1/YfiH-like putative cysteine hydrolases"/>
    <property type="match status" value="1"/>
</dbReference>
<evidence type="ECO:0000256" key="7">
    <source>
        <dbReference type="ARBA" id="ARBA00022833"/>
    </source>
</evidence>